<dbReference type="InterPro" id="IPR029063">
    <property type="entry name" value="SAM-dependent_MTases_sf"/>
</dbReference>
<dbReference type="InterPro" id="IPR001077">
    <property type="entry name" value="COMT_C"/>
</dbReference>
<dbReference type="PANTHER" id="PTHR43712:SF17">
    <property type="entry name" value="O-METHYLTRANSFERASE"/>
    <property type="match status" value="1"/>
</dbReference>
<keyword evidence="6" id="KW-1185">Reference proteome</keyword>
<dbReference type="OrthoDB" id="3791439at2759"/>
<dbReference type="AlphaFoldDB" id="A0A6A5WBR5"/>
<evidence type="ECO:0000256" key="3">
    <source>
        <dbReference type="ARBA" id="ARBA00022691"/>
    </source>
</evidence>
<dbReference type="GO" id="GO:0032259">
    <property type="term" value="P:methylation"/>
    <property type="evidence" value="ECO:0007669"/>
    <property type="project" value="UniProtKB-KW"/>
</dbReference>
<evidence type="ECO:0000313" key="5">
    <source>
        <dbReference type="EMBL" id="KAF1998877.1"/>
    </source>
</evidence>
<reference evidence="5" key="1">
    <citation type="journal article" date="2020" name="Stud. Mycol.">
        <title>101 Dothideomycetes genomes: a test case for predicting lifestyles and emergence of pathogens.</title>
        <authorList>
            <person name="Haridas S."/>
            <person name="Albert R."/>
            <person name="Binder M."/>
            <person name="Bloem J."/>
            <person name="Labutti K."/>
            <person name="Salamov A."/>
            <person name="Andreopoulos B."/>
            <person name="Baker S."/>
            <person name="Barry K."/>
            <person name="Bills G."/>
            <person name="Bluhm B."/>
            <person name="Cannon C."/>
            <person name="Castanera R."/>
            <person name="Culley D."/>
            <person name="Daum C."/>
            <person name="Ezra D."/>
            <person name="Gonzalez J."/>
            <person name="Henrissat B."/>
            <person name="Kuo A."/>
            <person name="Liang C."/>
            <person name="Lipzen A."/>
            <person name="Lutzoni F."/>
            <person name="Magnuson J."/>
            <person name="Mondo S."/>
            <person name="Nolan M."/>
            <person name="Ohm R."/>
            <person name="Pangilinan J."/>
            <person name="Park H.-J."/>
            <person name="Ramirez L."/>
            <person name="Alfaro M."/>
            <person name="Sun H."/>
            <person name="Tritt A."/>
            <person name="Yoshinaga Y."/>
            <person name="Zwiers L.-H."/>
            <person name="Turgeon B."/>
            <person name="Goodwin S."/>
            <person name="Spatafora J."/>
            <person name="Crous P."/>
            <person name="Grigoriev I."/>
        </authorList>
    </citation>
    <scope>NUCLEOTIDE SEQUENCE</scope>
    <source>
        <strain evidence="5">CBS 123094</strain>
    </source>
</reference>
<keyword evidence="3" id="KW-0949">S-adenosyl-L-methionine</keyword>
<name>A0A6A5WBR5_9PLEO</name>
<evidence type="ECO:0000256" key="2">
    <source>
        <dbReference type="ARBA" id="ARBA00022679"/>
    </source>
</evidence>
<dbReference type="Gene3D" id="3.40.50.150">
    <property type="entry name" value="Vaccinia Virus protein VP39"/>
    <property type="match status" value="1"/>
</dbReference>
<dbReference type="GO" id="GO:0008171">
    <property type="term" value="F:O-methyltransferase activity"/>
    <property type="evidence" value="ECO:0007669"/>
    <property type="project" value="InterPro"/>
</dbReference>
<protein>
    <submittedName>
        <fullName evidence="5">S-adenosyl-L-methionine-dependent methyltransferase</fullName>
    </submittedName>
</protein>
<dbReference type="EMBL" id="ML977600">
    <property type="protein sequence ID" value="KAF1998877.1"/>
    <property type="molecule type" value="Genomic_DNA"/>
</dbReference>
<proteinExistence type="predicted"/>
<dbReference type="InterPro" id="IPR016461">
    <property type="entry name" value="COMT-like"/>
</dbReference>
<gene>
    <name evidence="5" type="ORF">P154DRAFT_523709</name>
</gene>
<evidence type="ECO:0000256" key="1">
    <source>
        <dbReference type="ARBA" id="ARBA00022603"/>
    </source>
</evidence>
<feature type="domain" description="O-methyltransferase C-terminal" evidence="4">
    <location>
        <begin position="30"/>
        <end position="144"/>
    </location>
</feature>
<dbReference type="Pfam" id="PF00891">
    <property type="entry name" value="Methyltransf_2"/>
    <property type="match status" value="1"/>
</dbReference>
<keyword evidence="2 5" id="KW-0808">Transferase</keyword>
<accession>A0A6A5WBR5</accession>
<organism evidence="5 6">
    <name type="scientific">Amniculicola lignicola CBS 123094</name>
    <dbReference type="NCBI Taxonomy" id="1392246"/>
    <lineage>
        <taxon>Eukaryota</taxon>
        <taxon>Fungi</taxon>
        <taxon>Dikarya</taxon>
        <taxon>Ascomycota</taxon>
        <taxon>Pezizomycotina</taxon>
        <taxon>Dothideomycetes</taxon>
        <taxon>Pleosporomycetidae</taxon>
        <taxon>Pleosporales</taxon>
        <taxon>Amniculicolaceae</taxon>
        <taxon>Amniculicola</taxon>
    </lineage>
</organism>
<dbReference type="SUPFAM" id="SSF53335">
    <property type="entry name" value="S-adenosyl-L-methionine-dependent methyltransferases"/>
    <property type="match status" value="1"/>
</dbReference>
<dbReference type="Proteomes" id="UP000799779">
    <property type="component" value="Unassembled WGS sequence"/>
</dbReference>
<evidence type="ECO:0000313" key="6">
    <source>
        <dbReference type="Proteomes" id="UP000799779"/>
    </source>
</evidence>
<sequence length="149" mass="16731">MGTREYWCDWYDVQGRLLDGFDKGKGDGVLLVDIGGGKGHDLQAFDERFGAEGNGKEGVLVLQEMKEVLQGIGEGDLDAKAMKMVYDFFTPQRVKGARAYFLHHILHDWSDKYCHLILKNIREAMTPGYSKLLIHNLVLPDTGTSEIQA</sequence>
<dbReference type="PROSITE" id="PS51683">
    <property type="entry name" value="SAM_OMT_II"/>
    <property type="match status" value="1"/>
</dbReference>
<evidence type="ECO:0000259" key="4">
    <source>
        <dbReference type="Pfam" id="PF00891"/>
    </source>
</evidence>
<keyword evidence="1 5" id="KW-0489">Methyltransferase</keyword>
<dbReference type="PANTHER" id="PTHR43712">
    <property type="entry name" value="PUTATIVE (AFU_ORTHOLOGUE AFUA_4G14580)-RELATED"/>
    <property type="match status" value="1"/>
</dbReference>